<dbReference type="InterPro" id="IPR032584">
    <property type="entry name" value="DUF4913"/>
</dbReference>
<dbReference type="RefSeq" id="WP_052053473.1">
    <property type="nucleotide sequence ID" value="NZ_JAWLKF010000020.1"/>
</dbReference>
<organism evidence="2 3">
    <name type="scientific">Rhodococcus cerastii</name>
    <dbReference type="NCBI Taxonomy" id="908616"/>
    <lineage>
        <taxon>Bacteria</taxon>
        <taxon>Bacillati</taxon>
        <taxon>Actinomycetota</taxon>
        <taxon>Actinomycetes</taxon>
        <taxon>Mycobacteriales</taxon>
        <taxon>Nocardiaceae</taxon>
        <taxon>Rhodococcus</taxon>
    </lineage>
</organism>
<protein>
    <submittedName>
        <fullName evidence="2">DUF4913 domain-containing protein</fullName>
    </submittedName>
</protein>
<dbReference type="Proteomes" id="UP001186104">
    <property type="component" value="Unassembled WGS sequence"/>
</dbReference>
<reference evidence="2 3" key="1">
    <citation type="submission" date="2023-10" db="EMBL/GenBank/DDBJ databases">
        <title>Development of a sustainable strategy for remediation of hydrocarbon-contaminated territories based on the waste exchange concept.</title>
        <authorList>
            <person name="Krivoruchko A."/>
        </authorList>
    </citation>
    <scope>NUCLEOTIDE SEQUENCE [LARGE SCALE GENOMIC DNA]</scope>
    <source>
        <strain evidence="2 3">IEGM 1327</strain>
    </source>
</reference>
<comment type="caution">
    <text evidence="2">The sequence shown here is derived from an EMBL/GenBank/DDBJ whole genome shotgun (WGS) entry which is preliminary data.</text>
</comment>
<feature type="region of interest" description="Disordered" evidence="1">
    <location>
        <begin position="1"/>
        <end position="36"/>
    </location>
</feature>
<proteinExistence type="predicted"/>
<evidence type="ECO:0000313" key="3">
    <source>
        <dbReference type="Proteomes" id="UP001186104"/>
    </source>
</evidence>
<sequence length="154" mass="17422">MTADDDFHPDDDFPDENFPGDHDDNSDPDPEKAASTKFPSFDTWFETWLSAIVARKLSSSTGKNRVFCPRWFEHPEVVVRLHALWTAWEAASAAEDGAAMSGWWVHHADPQLRTMLDAEHGPMYLCSRDSHQKTPPIRLNLVQAPAGWFDELTG</sequence>
<feature type="compositionally biased region" description="Basic and acidic residues" evidence="1">
    <location>
        <begin position="19"/>
        <end position="34"/>
    </location>
</feature>
<accession>A0ABU4D7V8</accession>
<keyword evidence="3" id="KW-1185">Reference proteome</keyword>
<dbReference type="EMBL" id="JAWLKF010000020">
    <property type="protein sequence ID" value="MDV6305486.1"/>
    <property type="molecule type" value="Genomic_DNA"/>
</dbReference>
<dbReference type="Pfam" id="PF16259">
    <property type="entry name" value="DUF4913"/>
    <property type="match status" value="1"/>
</dbReference>
<name>A0ABU4D7V8_9NOCA</name>
<gene>
    <name evidence="2" type="ORF">R3P93_23215</name>
</gene>
<evidence type="ECO:0000256" key="1">
    <source>
        <dbReference type="SAM" id="MobiDB-lite"/>
    </source>
</evidence>
<evidence type="ECO:0000313" key="2">
    <source>
        <dbReference type="EMBL" id="MDV6305486.1"/>
    </source>
</evidence>